<sequence>MCLGRLAYVEARDEVGAIDRSGSTRRVGMRKPAIWGGREEGCGLLVGVVSFMCVEGQLGMLMPSVWWLEWRPIACERRVVVCGIEGLEEPKLGNELRVRKELACGCLSRGEDGGDVMACHKREELLWKGFK</sequence>
<dbReference type="AlphaFoldDB" id="A0AAV1R2J8"/>
<reference evidence="1 2" key="1">
    <citation type="submission" date="2024-01" db="EMBL/GenBank/DDBJ databases">
        <authorList>
            <person name="Waweru B."/>
        </authorList>
    </citation>
    <scope>NUCLEOTIDE SEQUENCE [LARGE SCALE GENOMIC DNA]</scope>
</reference>
<dbReference type="EMBL" id="CAWUPB010000851">
    <property type="protein sequence ID" value="CAK7327225.1"/>
    <property type="molecule type" value="Genomic_DNA"/>
</dbReference>
<proteinExistence type="predicted"/>
<organism evidence="1 2">
    <name type="scientific">Dovyalis caffra</name>
    <dbReference type="NCBI Taxonomy" id="77055"/>
    <lineage>
        <taxon>Eukaryota</taxon>
        <taxon>Viridiplantae</taxon>
        <taxon>Streptophyta</taxon>
        <taxon>Embryophyta</taxon>
        <taxon>Tracheophyta</taxon>
        <taxon>Spermatophyta</taxon>
        <taxon>Magnoliopsida</taxon>
        <taxon>eudicotyledons</taxon>
        <taxon>Gunneridae</taxon>
        <taxon>Pentapetalae</taxon>
        <taxon>rosids</taxon>
        <taxon>fabids</taxon>
        <taxon>Malpighiales</taxon>
        <taxon>Salicaceae</taxon>
        <taxon>Flacourtieae</taxon>
        <taxon>Dovyalis</taxon>
    </lineage>
</organism>
<dbReference type="Proteomes" id="UP001314170">
    <property type="component" value="Unassembled WGS sequence"/>
</dbReference>
<evidence type="ECO:0000313" key="1">
    <source>
        <dbReference type="EMBL" id="CAK7327225.1"/>
    </source>
</evidence>
<gene>
    <name evidence="1" type="ORF">DCAF_LOCUS4932</name>
</gene>
<name>A0AAV1R2J8_9ROSI</name>
<evidence type="ECO:0000313" key="2">
    <source>
        <dbReference type="Proteomes" id="UP001314170"/>
    </source>
</evidence>
<protein>
    <submittedName>
        <fullName evidence="1">Uncharacterized protein</fullName>
    </submittedName>
</protein>
<comment type="caution">
    <text evidence="1">The sequence shown here is derived from an EMBL/GenBank/DDBJ whole genome shotgun (WGS) entry which is preliminary data.</text>
</comment>
<accession>A0AAV1R2J8</accession>
<keyword evidence="2" id="KW-1185">Reference proteome</keyword>